<keyword evidence="2" id="KW-1185">Reference proteome</keyword>
<name>A0A0D7AJ80_9AGAR</name>
<sequence length="190" mass="21302">MYLPSKLVNAAEDNQTAPGHLDEIKKCKRNGMQSYGIPGSRSMPRPKKKIIYVMALEFDSSIRNELKKPGKNVQKKKTDVLVYENLTAHTCTKRFELWVLIRRQSRREKAFDVCAGWRAGSSGLMGLPHGMINPSHKTANSRVVLVRKVNGLKLLPYPLTLSADLLSFQRPTLSIAEFDGIEMGSTEATE</sequence>
<proteinExistence type="predicted"/>
<evidence type="ECO:0000313" key="2">
    <source>
        <dbReference type="Proteomes" id="UP000054144"/>
    </source>
</evidence>
<dbReference type="AlphaFoldDB" id="A0A0D7AJ80"/>
<accession>A0A0D7AJ80</accession>
<evidence type="ECO:0000313" key="1">
    <source>
        <dbReference type="EMBL" id="KIY51351.1"/>
    </source>
</evidence>
<gene>
    <name evidence="1" type="ORF">FISHEDRAFT_56859</name>
</gene>
<protein>
    <submittedName>
        <fullName evidence="1">Uncharacterized protein</fullName>
    </submittedName>
</protein>
<dbReference type="Proteomes" id="UP000054144">
    <property type="component" value="Unassembled WGS sequence"/>
</dbReference>
<organism evidence="1 2">
    <name type="scientific">Fistulina hepatica ATCC 64428</name>
    <dbReference type="NCBI Taxonomy" id="1128425"/>
    <lineage>
        <taxon>Eukaryota</taxon>
        <taxon>Fungi</taxon>
        <taxon>Dikarya</taxon>
        <taxon>Basidiomycota</taxon>
        <taxon>Agaricomycotina</taxon>
        <taxon>Agaricomycetes</taxon>
        <taxon>Agaricomycetidae</taxon>
        <taxon>Agaricales</taxon>
        <taxon>Fistulinaceae</taxon>
        <taxon>Fistulina</taxon>
    </lineage>
</organism>
<reference evidence="1 2" key="1">
    <citation type="journal article" date="2015" name="Fungal Genet. Biol.">
        <title>Evolution of novel wood decay mechanisms in Agaricales revealed by the genome sequences of Fistulina hepatica and Cylindrobasidium torrendii.</title>
        <authorList>
            <person name="Floudas D."/>
            <person name="Held B.W."/>
            <person name="Riley R."/>
            <person name="Nagy L.G."/>
            <person name="Koehler G."/>
            <person name="Ransdell A.S."/>
            <person name="Younus H."/>
            <person name="Chow J."/>
            <person name="Chiniquy J."/>
            <person name="Lipzen A."/>
            <person name="Tritt A."/>
            <person name="Sun H."/>
            <person name="Haridas S."/>
            <person name="LaButti K."/>
            <person name="Ohm R.A."/>
            <person name="Kues U."/>
            <person name="Blanchette R.A."/>
            <person name="Grigoriev I.V."/>
            <person name="Minto R.E."/>
            <person name="Hibbett D.S."/>
        </authorList>
    </citation>
    <scope>NUCLEOTIDE SEQUENCE [LARGE SCALE GENOMIC DNA]</scope>
    <source>
        <strain evidence="1 2">ATCC 64428</strain>
    </source>
</reference>
<dbReference type="EMBL" id="KN881666">
    <property type="protein sequence ID" value="KIY51351.1"/>
    <property type="molecule type" value="Genomic_DNA"/>
</dbReference>